<comment type="caution">
    <text evidence="1">The sequence shown here is derived from an EMBL/GenBank/DDBJ whole genome shotgun (WGS) entry which is preliminary data.</text>
</comment>
<protein>
    <submittedName>
        <fullName evidence="1">Uncharacterized protein</fullName>
    </submittedName>
</protein>
<organism evidence="1 2">
    <name type="scientific">Spirobacillus cienkowskii</name>
    <dbReference type="NCBI Taxonomy" id="495820"/>
    <lineage>
        <taxon>Bacteria</taxon>
        <taxon>Pseudomonadati</taxon>
        <taxon>Bdellovibrionota</taxon>
        <taxon>Oligoflexia</taxon>
        <taxon>Silvanigrellales</taxon>
        <taxon>Spirobacillus</taxon>
    </lineage>
</organism>
<dbReference type="EMBL" id="QOVW01000004">
    <property type="protein sequence ID" value="RDB37237.1"/>
    <property type="molecule type" value="Genomic_DNA"/>
</dbReference>
<evidence type="ECO:0000313" key="2">
    <source>
        <dbReference type="Proteomes" id="UP000253934"/>
    </source>
</evidence>
<reference evidence="1" key="1">
    <citation type="submission" date="2018-04" db="EMBL/GenBank/DDBJ databases">
        <title>Draft genome sequence of the Candidatus Spirobacillus cienkowskii, a pathogen of freshwater Daphnia species, reconstructed from hemolymph metagenomic reads.</title>
        <authorList>
            <person name="Bresciani L."/>
            <person name="Lemos L.N."/>
            <person name="Wale N."/>
            <person name="Lin J.Y."/>
            <person name="Fernandes G.R."/>
            <person name="Duffy M.A."/>
            <person name="Rodrigues J.M."/>
        </authorList>
    </citation>
    <scope>NUCLEOTIDE SEQUENCE [LARGE SCALE GENOMIC DNA]</scope>
    <source>
        <strain evidence="1">Binning01</strain>
    </source>
</reference>
<accession>A0A369KWN6</accession>
<dbReference type="Proteomes" id="UP000253934">
    <property type="component" value="Unassembled WGS sequence"/>
</dbReference>
<dbReference type="AlphaFoldDB" id="A0A369KWN6"/>
<gene>
    <name evidence="1" type="ORF">DCC88_01000</name>
</gene>
<proteinExistence type="predicted"/>
<dbReference type="RefSeq" id="WP_338635915.1">
    <property type="nucleotide sequence ID" value="NZ_CP146516.1"/>
</dbReference>
<evidence type="ECO:0000313" key="1">
    <source>
        <dbReference type="EMBL" id="RDB37237.1"/>
    </source>
</evidence>
<keyword evidence="2" id="KW-1185">Reference proteome</keyword>
<name>A0A369KWN6_9BACT</name>
<sequence length="181" mass="21419">MEVFVANNIAHKMNKMLLILSTDSDCQVKIKHLKEDSQHLEYFLSFPVEIRDKMANILGISLKTLHRIYENPIKILDDYNVVNRLGCFFNMTYPEIIFLFFNLHQQDLNLDNSASAFLKEINLIDKELSVESRRELVRLLVLIRKMKIPIHGFSFVARQMIYKKCFTDENFNRTKNLIDNF</sequence>